<comment type="caution">
    <text evidence="1">The sequence shown here is derived from an EMBL/GenBank/DDBJ whole genome shotgun (WGS) entry which is preliminary data.</text>
</comment>
<dbReference type="EMBL" id="MLJW01000186">
    <property type="protein sequence ID" value="OIQ94448.1"/>
    <property type="molecule type" value="Genomic_DNA"/>
</dbReference>
<protein>
    <recommendedName>
        <fullName evidence="2">Lipoprotein</fullName>
    </recommendedName>
</protein>
<reference evidence="1" key="1">
    <citation type="submission" date="2016-10" db="EMBL/GenBank/DDBJ databases">
        <title>Sequence of Gallionella enrichment culture.</title>
        <authorList>
            <person name="Poehlein A."/>
            <person name="Muehling M."/>
            <person name="Daniel R."/>
        </authorList>
    </citation>
    <scope>NUCLEOTIDE SEQUENCE</scope>
</reference>
<accession>A0A1J5REC1</accession>
<sequence length="238" mass="26084">MRILLISVLLILSACSEKEHSAIEPKETKSIVSNTQTNVATSAVIVVSASDVGVASNVTSALAVAEGMPVPGKLYQSKKEKYNIGVASLGLSFTELLSHFNYDATEENSGYLMVFRNGEPIFSLNDKNDLQDKVARNIVITSPNISTDGDVHVGLPVNELLRKFPNLSIEMDLEDHEEYFAPPELEKGTRKFPDARILLYVTSRDGKYLSFDSQGTYPTKKFSSDGVISSIRVFKTGN</sequence>
<evidence type="ECO:0008006" key="2">
    <source>
        <dbReference type="Google" id="ProtNLM"/>
    </source>
</evidence>
<dbReference type="PROSITE" id="PS51257">
    <property type="entry name" value="PROKAR_LIPOPROTEIN"/>
    <property type="match status" value="1"/>
</dbReference>
<name>A0A1J5REC1_9ZZZZ</name>
<gene>
    <name evidence="1" type="ORF">GALL_235960</name>
</gene>
<evidence type="ECO:0000313" key="1">
    <source>
        <dbReference type="EMBL" id="OIQ94448.1"/>
    </source>
</evidence>
<organism evidence="1">
    <name type="scientific">mine drainage metagenome</name>
    <dbReference type="NCBI Taxonomy" id="410659"/>
    <lineage>
        <taxon>unclassified sequences</taxon>
        <taxon>metagenomes</taxon>
        <taxon>ecological metagenomes</taxon>
    </lineage>
</organism>
<proteinExistence type="predicted"/>
<dbReference type="AlphaFoldDB" id="A0A1J5REC1"/>